<proteinExistence type="predicted"/>
<dbReference type="InParanoid" id="A0A1B7MDW9"/>
<dbReference type="EMBL" id="KV449890">
    <property type="protein sequence ID" value="OAX30813.1"/>
    <property type="molecule type" value="Genomic_DNA"/>
</dbReference>
<dbReference type="Pfam" id="PF18759">
    <property type="entry name" value="Plavaka"/>
    <property type="match status" value="1"/>
</dbReference>
<evidence type="ECO:0000256" key="1">
    <source>
        <dbReference type="SAM" id="MobiDB-lite"/>
    </source>
</evidence>
<organism evidence="2 3">
    <name type="scientific">Rhizopogon vinicolor AM-OR11-026</name>
    <dbReference type="NCBI Taxonomy" id="1314800"/>
    <lineage>
        <taxon>Eukaryota</taxon>
        <taxon>Fungi</taxon>
        <taxon>Dikarya</taxon>
        <taxon>Basidiomycota</taxon>
        <taxon>Agaricomycotina</taxon>
        <taxon>Agaricomycetes</taxon>
        <taxon>Agaricomycetidae</taxon>
        <taxon>Boletales</taxon>
        <taxon>Suillineae</taxon>
        <taxon>Rhizopogonaceae</taxon>
        <taxon>Rhizopogon</taxon>
    </lineage>
</organism>
<dbReference type="InterPro" id="IPR041078">
    <property type="entry name" value="Plavaka"/>
</dbReference>
<dbReference type="OrthoDB" id="2676001at2759"/>
<reference evidence="2 3" key="1">
    <citation type="submission" date="2016-06" db="EMBL/GenBank/DDBJ databases">
        <title>Comparative genomics of the ectomycorrhizal sister species Rhizopogon vinicolor and Rhizopogon vesiculosus (Basidiomycota: Boletales) reveals a divergence of the mating type B locus.</title>
        <authorList>
            <consortium name="DOE Joint Genome Institute"/>
            <person name="Mujic A.B."/>
            <person name="Kuo A."/>
            <person name="Tritt A."/>
            <person name="Lipzen A."/>
            <person name="Chen C."/>
            <person name="Johnson J."/>
            <person name="Sharma A."/>
            <person name="Barry K."/>
            <person name="Grigoriev I.V."/>
            <person name="Spatafora J.W."/>
        </authorList>
    </citation>
    <scope>NUCLEOTIDE SEQUENCE [LARGE SCALE GENOMIC DNA]</scope>
    <source>
        <strain evidence="2 3">AM-OR11-026</strain>
    </source>
</reference>
<sequence>MALRSALEALNVNVESLDPQDDDPLICPACYKCMKTLHGGKLFGEDVMSRSVEDCLVPVSPRQEPELDPMEVVKEFGQQMYNLILPFSNDEDDAPLNPGGQKESGEDKEDTHIIEEHLSAGRVIRLAEMLHQLWRRRFGEEEAEGMDVDMIDDTGQPSSSYNTFAPFASELDWRVAHWAVSEGIGHKSFNRLMEIPGVVEKLGLSYPNIRGLHQVVDSVPTWAEWKSQELWFKSDPDAKHIIHYQDPCDAVKSLLGNPTHAKDIVYRPRKIFTDTSRT</sequence>
<feature type="region of interest" description="Disordered" evidence="1">
    <location>
        <begin position="91"/>
        <end position="110"/>
    </location>
</feature>
<dbReference type="STRING" id="1314800.A0A1B7MDW9"/>
<protein>
    <submittedName>
        <fullName evidence="2">Uncharacterized protein</fullName>
    </submittedName>
</protein>
<evidence type="ECO:0000313" key="2">
    <source>
        <dbReference type="EMBL" id="OAX30813.1"/>
    </source>
</evidence>
<evidence type="ECO:0000313" key="3">
    <source>
        <dbReference type="Proteomes" id="UP000092154"/>
    </source>
</evidence>
<gene>
    <name evidence="2" type="ORF">K503DRAFT_794999</name>
</gene>
<name>A0A1B7MDW9_9AGAM</name>
<accession>A0A1B7MDW9</accession>
<dbReference type="Proteomes" id="UP000092154">
    <property type="component" value="Unassembled WGS sequence"/>
</dbReference>
<dbReference type="AlphaFoldDB" id="A0A1B7MDW9"/>
<keyword evidence="3" id="KW-1185">Reference proteome</keyword>